<evidence type="ECO:0000256" key="1">
    <source>
        <dbReference type="ARBA" id="ARBA00009437"/>
    </source>
</evidence>
<protein>
    <submittedName>
        <fullName evidence="6">LysR family transcriptional regulator</fullName>
    </submittedName>
</protein>
<evidence type="ECO:0000313" key="7">
    <source>
        <dbReference type="Proteomes" id="UP000653076"/>
    </source>
</evidence>
<keyword evidence="2" id="KW-0805">Transcription regulation</keyword>
<reference evidence="6 7" key="1">
    <citation type="submission" date="2021-01" db="EMBL/GenBank/DDBJ databases">
        <title>Whole genome shotgun sequence of Verrucosispora qiuiae NBRC 106684.</title>
        <authorList>
            <person name="Komaki H."/>
            <person name="Tamura T."/>
        </authorList>
    </citation>
    <scope>NUCLEOTIDE SEQUENCE [LARGE SCALE GENOMIC DNA]</scope>
    <source>
        <strain evidence="6 7">NBRC 106684</strain>
    </source>
</reference>
<evidence type="ECO:0000256" key="4">
    <source>
        <dbReference type="ARBA" id="ARBA00023163"/>
    </source>
</evidence>
<evidence type="ECO:0000256" key="2">
    <source>
        <dbReference type="ARBA" id="ARBA00023015"/>
    </source>
</evidence>
<dbReference type="InterPro" id="IPR000847">
    <property type="entry name" value="LysR_HTH_N"/>
</dbReference>
<dbReference type="PROSITE" id="PS50931">
    <property type="entry name" value="HTH_LYSR"/>
    <property type="match status" value="1"/>
</dbReference>
<sequence length="306" mass="33716">MDLVAACRAFVSVGDHGSFTVGASVARIPQSVASRRVAALERHLGGQLFDRTSRSVTLTPFGRDMLHSARRIVDLAEAMEHDAERARLRPFRLAVPAVCAPRSLAGLVVEARRHELRLELRRAEPAERARLRQSFEVRAALVCVPSDEAAWRVPLGLASGTDPGVEVVRLETLRAPRADRRTRRRRVWISPEDDVPHVRDPLTRLRDAVGLQPAQVTVSASMVDATAEALAGSDLMLCSPAEARELGLHWRPLGDLRPVRGYQVIAGVREDAERLRGVLRAAIGRCLGAEEQVPEDRPVHGWREPA</sequence>
<dbReference type="Gene3D" id="1.10.10.10">
    <property type="entry name" value="Winged helix-like DNA-binding domain superfamily/Winged helix DNA-binding domain"/>
    <property type="match status" value="1"/>
</dbReference>
<dbReference type="SUPFAM" id="SSF46785">
    <property type="entry name" value="Winged helix' DNA-binding domain"/>
    <property type="match status" value="1"/>
</dbReference>
<dbReference type="InterPro" id="IPR036390">
    <property type="entry name" value="WH_DNA-bd_sf"/>
</dbReference>
<dbReference type="PANTHER" id="PTHR30346">
    <property type="entry name" value="TRANSCRIPTIONAL DUAL REGULATOR HCAR-RELATED"/>
    <property type="match status" value="1"/>
</dbReference>
<accession>A0ABQ4J461</accession>
<evidence type="ECO:0000256" key="3">
    <source>
        <dbReference type="ARBA" id="ARBA00023125"/>
    </source>
</evidence>
<organism evidence="6 7">
    <name type="scientific">Micromonospora qiuiae</name>
    <dbReference type="NCBI Taxonomy" id="502268"/>
    <lineage>
        <taxon>Bacteria</taxon>
        <taxon>Bacillati</taxon>
        <taxon>Actinomycetota</taxon>
        <taxon>Actinomycetes</taxon>
        <taxon>Micromonosporales</taxon>
        <taxon>Micromonosporaceae</taxon>
        <taxon>Micromonospora</taxon>
    </lineage>
</organism>
<dbReference type="PANTHER" id="PTHR30346:SF28">
    <property type="entry name" value="HTH-TYPE TRANSCRIPTIONAL REGULATOR CYNR"/>
    <property type="match status" value="1"/>
</dbReference>
<proteinExistence type="inferred from homology"/>
<evidence type="ECO:0000313" key="6">
    <source>
        <dbReference type="EMBL" id="GIJ24955.1"/>
    </source>
</evidence>
<feature type="domain" description="HTH lysR-type" evidence="5">
    <location>
        <begin position="1"/>
        <end position="59"/>
    </location>
</feature>
<dbReference type="RefSeq" id="WP_204031875.1">
    <property type="nucleotide sequence ID" value="NZ_BOPC01000002.1"/>
</dbReference>
<gene>
    <name evidence="6" type="ORF">Vqi01_01170</name>
</gene>
<dbReference type="Pfam" id="PF00126">
    <property type="entry name" value="HTH_1"/>
    <property type="match status" value="1"/>
</dbReference>
<evidence type="ECO:0000259" key="5">
    <source>
        <dbReference type="PROSITE" id="PS50931"/>
    </source>
</evidence>
<comment type="caution">
    <text evidence="6">The sequence shown here is derived from an EMBL/GenBank/DDBJ whole genome shotgun (WGS) entry which is preliminary data.</text>
</comment>
<dbReference type="Proteomes" id="UP000653076">
    <property type="component" value="Unassembled WGS sequence"/>
</dbReference>
<keyword evidence="4" id="KW-0804">Transcription</keyword>
<keyword evidence="7" id="KW-1185">Reference proteome</keyword>
<keyword evidence="3" id="KW-0238">DNA-binding</keyword>
<dbReference type="EMBL" id="BOPC01000002">
    <property type="protein sequence ID" value="GIJ24955.1"/>
    <property type="molecule type" value="Genomic_DNA"/>
</dbReference>
<name>A0ABQ4J461_9ACTN</name>
<comment type="similarity">
    <text evidence="1">Belongs to the LysR transcriptional regulatory family.</text>
</comment>
<dbReference type="InterPro" id="IPR036388">
    <property type="entry name" value="WH-like_DNA-bd_sf"/>
</dbReference>